<evidence type="ECO:0000313" key="3">
    <source>
        <dbReference type="Proteomes" id="UP000595140"/>
    </source>
</evidence>
<accession>A0A484MKC6</accession>
<keyword evidence="3" id="KW-1185">Reference proteome</keyword>
<gene>
    <name evidence="2" type="ORF">CCAM_LOCUS30270</name>
</gene>
<organism evidence="2 3">
    <name type="scientific">Cuscuta campestris</name>
    <dbReference type="NCBI Taxonomy" id="132261"/>
    <lineage>
        <taxon>Eukaryota</taxon>
        <taxon>Viridiplantae</taxon>
        <taxon>Streptophyta</taxon>
        <taxon>Embryophyta</taxon>
        <taxon>Tracheophyta</taxon>
        <taxon>Spermatophyta</taxon>
        <taxon>Magnoliopsida</taxon>
        <taxon>eudicotyledons</taxon>
        <taxon>Gunneridae</taxon>
        <taxon>Pentapetalae</taxon>
        <taxon>asterids</taxon>
        <taxon>lamiids</taxon>
        <taxon>Solanales</taxon>
        <taxon>Convolvulaceae</taxon>
        <taxon>Cuscuteae</taxon>
        <taxon>Cuscuta</taxon>
        <taxon>Cuscuta subgen. Grammica</taxon>
        <taxon>Cuscuta sect. Cleistogrammica</taxon>
    </lineage>
</organism>
<evidence type="ECO:0000313" key="2">
    <source>
        <dbReference type="EMBL" id="VFQ88494.1"/>
    </source>
</evidence>
<name>A0A484MKC6_9ASTE</name>
<feature type="compositionally biased region" description="Basic and acidic residues" evidence="1">
    <location>
        <begin position="50"/>
        <end position="60"/>
    </location>
</feature>
<feature type="region of interest" description="Disordered" evidence="1">
    <location>
        <begin position="47"/>
        <end position="86"/>
    </location>
</feature>
<dbReference type="Proteomes" id="UP000595140">
    <property type="component" value="Unassembled WGS sequence"/>
</dbReference>
<dbReference type="EMBL" id="OOIL02003592">
    <property type="protein sequence ID" value="VFQ88494.1"/>
    <property type="molecule type" value="Genomic_DNA"/>
</dbReference>
<proteinExistence type="predicted"/>
<protein>
    <submittedName>
        <fullName evidence="2">Uncharacterized protein</fullName>
    </submittedName>
</protein>
<reference evidence="2 3" key="1">
    <citation type="submission" date="2018-04" db="EMBL/GenBank/DDBJ databases">
        <authorList>
            <person name="Vogel A."/>
        </authorList>
    </citation>
    <scope>NUCLEOTIDE SEQUENCE [LARGE SCALE GENOMIC DNA]</scope>
</reference>
<sequence length="206" mass="22866">MPPICDRTKPVQWLAKMPSEKARDAFVHMVKVATTLHVPIVEDIDGTNESSKESHIKEDDYSGSSIVGNDGGAIDENDGATIQSDKPSYKSDFTPHDLYVPLNNSVGVTIAEYAVLASIFKMTNADNKRVDKLILFNDTIKLFDIVDVVKTEHLVSPRANTCATCLVSYFHNFATRAKMVEDSKSGLLLWFSTISPVQKHKWEPPP</sequence>
<dbReference type="AlphaFoldDB" id="A0A484MKC6"/>
<evidence type="ECO:0000256" key="1">
    <source>
        <dbReference type="SAM" id="MobiDB-lite"/>
    </source>
</evidence>